<evidence type="ECO:0000259" key="6">
    <source>
        <dbReference type="SMART" id="SM00829"/>
    </source>
</evidence>
<evidence type="ECO:0000256" key="5">
    <source>
        <dbReference type="RuleBase" id="RU361277"/>
    </source>
</evidence>
<dbReference type="PANTHER" id="PTHR42813">
    <property type="entry name" value="ZINC-TYPE ALCOHOL DEHYDROGENASE-LIKE"/>
    <property type="match status" value="1"/>
</dbReference>
<evidence type="ECO:0000256" key="2">
    <source>
        <dbReference type="ARBA" id="ARBA00022723"/>
    </source>
</evidence>
<accession>A0ABQ6G0S7</accession>
<evidence type="ECO:0000256" key="3">
    <source>
        <dbReference type="ARBA" id="ARBA00022833"/>
    </source>
</evidence>
<dbReference type="Gene3D" id="3.90.180.10">
    <property type="entry name" value="Medium-chain alcohol dehydrogenases, catalytic domain"/>
    <property type="match status" value="1"/>
</dbReference>
<dbReference type="InterPro" id="IPR013149">
    <property type="entry name" value="ADH-like_C"/>
</dbReference>
<comment type="cofactor">
    <cofactor evidence="1 5">
        <name>Zn(2+)</name>
        <dbReference type="ChEBI" id="CHEBI:29105"/>
    </cofactor>
</comment>
<comment type="similarity">
    <text evidence="5">Belongs to the zinc-containing alcohol dehydrogenase family.</text>
</comment>
<proteinExistence type="inferred from homology"/>
<keyword evidence="8" id="KW-1185">Reference proteome</keyword>
<dbReference type="Proteomes" id="UP001344906">
    <property type="component" value="Unassembled WGS sequence"/>
</dbReference>
<protein>
    <submittedName>
        <fullName evidence="7">IMP dehydrogenase</fullName>
    </submittedName>
</protein>
<dbReference type="PANTHER" id="PTHR42813:SF2">
    <property type="entry name" value="DEHYDROGENASE, ZINC-CONTAINING, PUTATIVE (AFU_ORTHOLOGUE AFUA_2G02810)-RELATED"/>
    <property type="match status" value="1"/>
</dbReference>
<name>A0ABQ6G0S7_9CHLR</name>
<comment type="caution">
    <text evidence="7">The sequence shown here is derived from an EMBL/GenBank/DDBJ whole genome shotgun (WGS) entry which is preliminary data.</text>
</comment>
<keyword evidence="4" id="KW-0560">Oxidoreductase</keyword>
<dbReference type="InterPro" id="IPR036291">
    <property type="entry name" value="NAD(P)-bd_dom_sf"/>
</dbReference>
<dbReference type="SMART" id="SM00829">
    <property type="entry name" value="PKS_ER"/>
    <property type="match status" value="1"/>
</dbReference>
<reference evidence="7 8" key="1">
    <citation type="submission" date="2023-02" db="EMBL/GenBank/DDBJ databases">
        <title>Dictyobacter halimunensis sp. nov., a new member of the class Ktedonobacteria from forest soil in a geothermal area.</title>
        <authorList>
            <person name="Rachmania M.K."/>
            <person name="Ningsih F."/>
            <person name="Sakai Y."/>
            <person name="Yabe S."/>
            <person name="Yokota A."/>
            <person name="Sjamsuridzal W."/>
        </authorList>
    </citation>
    <scope>NUCLEOTIDE SEQUENCE [LARGE SCALE GENOMIC DNA]</scope>
    <source>
        <strain evidence="7 8">S3.2.2.5</strain>
    </source>
</reference>
<evidence type="ECO:0000313" key="7">
    <source>
        <dbReference type="EMBL" id="GLV60105.1"/>
    </source>
</evidence>
<dbReference type="InterPro" id="IPR011032">
    <property type="entry name" value="GroES-like_sf"/>
</dbReference>
<gene>
    <name evidence="7" type="ORF">KDH_69280</name>
</gene>
<feature type="domain" description="Enoyl reductase (ER)" evidence="6">
    <location>
        <begin position="10"/>
        <end position="342"/>
    </location>
</feature>
<keyword evidence="3 5" id="KW-0862">Zinc</keyword>
<dbReference type="InterPro" id="IPR002328">
    <property type="entry name" value="ADH_Zn_CS"/>
</dbReference>
<keyword evidence="2 5" id="KW-0479">Metal-binding</keyword>
<evidence type="ECO:0000313" key="8">
    <source>
        <dbReference type="Proteomes" id="UP001344906"/>
    </source>
</evidence>
<dbReference type="SUPFAM" id="SSF51735">
    <property type="entry name" value="NAD(P)-binding Rossmann-fold domains"/>
    <property type="match status" value="1"/>
</dbReference>
<sequence>MKAALFKGKGAIEIAERPDPSIKEPTDAVVRVVLACVCGSDLWYYRGETDYKRDTPIGHEFIGVVEEVGKDVHAIAKGDLVIAPFLYNDGTCPHCQVGITSACVAGGVWGVNGIDGGQGEAVRVPLADGTLVKVPGSGHSDATLASLLALSDVMSTGHHAAVSAEVKPGNTVAVVGDGAVGLSAIIAAKRLGAGRIIALSRNPARQQLAREFGATDIITERGKEANEAVMQLTNGVGVDAAMECVGTNQSMQTALTIARPGSIVGYVGVPHGVEIPVPTIFYRNVGIHGGPAPARAYIPELLGDVLEGRINPGRVFDFTTGLDGIAEAYAAMDERRAIKSLIKVGTV</sequence>
<evidence type="ECO:0000256" key="1">
    <source>
        <dbReference type="ARBA" id="ARBA00001947"/>
    </source>
</evidence>
<dbReference type="Gene3D" id="3.40.50.720">
    <property type="entry name" value="NAD(P)-binding Rossmann-like Domain"/>
    <property type="match status" value="1"/>
</dbReference>
<dbReference type="RefSeq" id="WP_338257084.1">
    <property type="nucleotide sequence ID" value="NZ_BSRI01000002.1"/>
</dbReference>
<dbReference type="InterPro" id="IPR020843">
    <property type="entry name" value="ER"/>
</dbReference>
<dbReference type="EMBL" id="BSRI01000002">
    <property type="protein sequence ID" value="GLV60105.1"/>
    <property type="molecule type" value="Genomic_DNA"/>
</dbReference>
<dbReference type="InterPro" id="IPR013154">
    <property type="entry name" value="ADH-like_N"/>
</dbReference>
<dbReference type="CDD" id="cd08287">
    <property type="entry name" value="FDH_like_ADH3"/>
    <property type="match status" value="1"/>
</dbReference>
<evidence type="ECO:0000256" key="4">
    <source>
        <dbReference type="ARBA" id="ARBA00023002"/>
    </source>
</evidence>
<dbReference type="SUPFAM" id="SSF50129">
    <property type="entry name" value="GroES-like"/>
    <property type="match status" value="1"/>
</dbReference>
<organism evidence="7 8">
    <name type="scientific">Dictyobacter halimunensis</name>
    <dbReference type="NCBI Taxonomy" id="3026934"/>
    <lineage>
        <taxon>Bacteria</taxon>
        <taxon>Bacillati</taxon>
        <taxon>Chloroflexota</taxon>
        <taxon>Ktedonobacteria</taxon>
        <taxon>Ktedonobacterales</taxon>
        <taxon>Dictyobacteraceae</taxon>
        <taxon>Dictyobacter</taxon>
    </lineage>
</organism>
<dbReference type="Pfam" id="PF08240">
    <property type="entry name" value="ADH_N"/>
    <property type="match status" value="1"/>
</dbReference>
<dbReference type="Pfam" id="PF00107">
    <property type="entry name" value="ADH_zinc_N"/>
    <property type="match status" value="1"/>
</dbReference>
<dbReference type="PROSITE" id="PS00059">
    <property type="entry name" value="ADH_ZINC"/>
    <property type="match status" value="1"/>
</dbReference>